<keyword evidence="6" id="KW-0472">Membrane</keyword>
<evidence type="ECO:0000256" key="7">
    <source>
        <dbReference type="ARBA" id="ARBA00023237"/>
    </source>
</evidence>
<dbReference type="RefSeq" id="WP_090123461.1">
    <property type="nucleotide sequence ID" value="NZ_FNNJ01000005.1"/>
</dbReference>
<reference evidence="9 10" key="1">
    <citation type="submission" date="2016-10" db="EMBL/GenBank/DDBJ databases">
        <authorList>
            <person name="de Groot N.N."/>
        </authorList>
    </citation>
    <scope>NUCLEOTIDE SEQUENCE [LARGE SCALE GENOMIC DNA]</scope>
    <source>
        <strain evidence="9 10">DSM 24956</strain>
    </source>
</reference>
<keyword evidence="4" id="KW-1134">Transmembrane beta strand</keyword>
<comment type="similarity">
    <text evidence="2">Belongs to the outer membrane factor (OMF) (TC 1.B.17) family.</text>
</comment>
<evidence type="ECO:0000256" key="5">
    <source>
        <dbReference type="ARBA" id="ARBA00022692"/>
    </source>
</evidence>
<keyword evidence="7" id="KW-0998">Cell outer membrane</keyword>
<dbReference type="PANTHER" id="PTHR30026:SF20">
    <property type="entry name" value="OUTER MEMBRANE PROTEIN TOLC"/>
    <property type="match status" value="1"/>
</dbReference>
<keyword evidence="3" id="KW-0813">Transport</keyword>
<dbReference type="Gene3D" id="3.40.50.2300">
    <property type="match status" value="2"/>
</dbReference>
<evidence type="ECO:0000256" key="6">
    <source>
        <dbReference type="ARBA" id="ARBA00023136"/>
    </source>
</evidence>
<dbReference type="Proteomes" id="UP000199595">
    <property type="component" value="Unassembled WGS sequence"/>
</dbReference>
<evidence type="ECO:0000256" key="1">
    <source>
        <dbReference type="ARBA" id="ARBA00004442"/>
    </source>
</evidence>
<organism evidence="9 10">
    <name type="scientific">Lutibacter oricola</name>
    <dbReference type="NCBI Taxonomy" id="762486"/>
    <lineage>
        <taxon>Bacteria</taxon>
        <taxon>Pseudomonadati</taxon>
        <taxon>Bacteroidota</taxon>
        <taxon>Flavobacteriia</taxon>
        <taxon>Flavobacteriales</taxon>
        <taxon>Flavobacteriaceae</taxon>
        <taxon>Lutibacter</taxon>
    </lineage>
</organism>
<keyword evidence="8" id="KW-0175">Coiled coil</keyword>
<keyword evidence="10" id="KW-1185">Reference proteome</keyword>
<comment type="subcellular location">
    <subcellularLocation>
        <location evidence="1">Cell outer membrane</location>
    </subcellularLocation>
</comment>
<dbReference type="SUPFAM" id="SSF56954">
    <property type="entry name" value="Outer membrane efflux proteins (OEP)"/>
    <property type="match status" value="1"/>
</dbReference>
<evidence type="ECO:0000256" key="8">
    <source>
        <dbReference type="SAM" id="Coils"/>
    </source>
</evidence>
<dbReference type="GO" id="GO:1990281">
    <property type="term" value="C:efflux pump complex"/>
    <property type="evidence" value="ECO:0007669"/>
    <property type="project" value="TreeGrafter"/>
</dbReference>
<dbReference type="Gene3D" id="1.20.1600.10">
    <property type="entry name" value="Outer membrane efflux proteins (OEP)"/>
    <property type="match status" value="1"/>
</dbReference>
<sequence>MKKLFIFFLFMTMTTFSQGKKDIHIGILADVSSNETSELLEKLKNEIKGVVGQDANVVFNSYLESNSNLKTSKDNYNKLLNNETDIILSFGVINNIMLYKEKAYPKPTIIFGSVNKDFMNLPKGMEKSGIDNLSYLIAPISYNDDLKVFKSLFDYKKIGILVEDYVIKELPVKELFDSYFSDKKESYKLIPISNNTTSISPLLNDVDAVYFAGGNFLKDEQQALLIKEINNNKLPSFSAFGLRNIENGVLATNQSGANLNQFFRRIALNIESIVSGINASELPLFINYKKRLIINYATATQIDFPIKYSLIAKADFIGGNNEVKNSISLSLLDIMNKVVNNNLALKSEKKNIELSEQDIRTAKSSFLPDLTASASGVYIDPEIAEISAGQSPEFSTSGKAVLQQLLYSEQASANIEIQKELKEAEKEAYNSSELDALLNSAVAYFNTLILKTNAAIQNQNLQITKRNLEFAEQNFEIGASGKSDVLRFRSQLAQNSQKLIEANNQLEQSFNTINQLVNNKISTKIDVDDIKLTDEIFKKYKSKDFFELLDNPKLQSIVIDFLVEEAKRNAPELKNISHNLNVIKRNYKLNDKGRFIPTVSLQGQYSLALSESGVGSAYPIGSPNIPDGTYNVGLNVSLPIFKQNQNNINKQKVKIQEDQLLIQQENSYLTIEKNINDSVLDLINQIANIEISKVSEETAKESLELTQNAYKNGAVPVIQLIDAQTNYLQAQLAKATASYNYLITSMQLERIIGYYFLMNSEEANSQFFQRANQFILNKN</sequence>
<gene>
    <name evidence="9" type="ORF">SAMN05444411_105177</name>
</gene>
<dbReference type="InterPro" id="IPR003423">
    <property type="entry name" value="OMP_efflux"/>
</dbReference>
<evidence type="ECO:0000256" key="2">
    <source>
        <dbReference type="ARBA" id="ARBA00007613"/>
    </source>
</evidence>
<dbReference type="GO" id="GO:0015288">
    <property type="term" value="F:porin activity"/>
    <property type="evidence" value="ECO:0007669"/>
    <property type="project" value="TreeGrafter"/>
</dbReference>
<dbReference type="GO" id="GO:0015562">
    <property type="term" value="F:efflux transmembrane transporter activity"/>
    <property type="evidence" value="ECO:0007669"/>
    <property type="project" value="InterPro"/>
</dbReference>
<evidence type="ECO:0000256" key="3">
    <source>
        <dbReference type="ARBA" id="ARBA00022448"/>
    </source>
</evidence>
<name>A0A1H3BNT6_9FLAO</name>
<evidence type="ECO:0000256" key="4">
    <source>
        <dbReference type="ARBA" id="ARBA00022452"/>
    </source>
</evidence>
<dbReference type="AlphaFoldDB" id="A0A1H3BNT6"/>
<protein>
    <submittedName>
        <fullName evidence="9">Outer membrane protein TolC</fullName>
    </submittedName>
</protein>
<dbReference type="Pfam" id="PF02321">
    <property type="entry name" value="OEP"/>
    <property type="match status" value="2"/>
</dbReference>
<dbReference type="InterPro" id="IPR051906">
    <property type="entry name" value="TolC-like"/>
</dbReference>
<keyword evidence="5" id="KW-0812">Transmembrane</keyword>
<dbReference type="PANTHER" id="PTHR30026">
    <property type="entry name" value="OUTER MEMBRANE PROTEIN TOLC"/>
    <property type="match status" value="1"/>
</dbReference>
<dbReference type="GO" id="GO:0009279">
    <property type="term" value="C:cell outer membrane"/>
    <property type="evidence" value="ECO:0007669"/>
    <property type="project" value="UniProtKB-SubCell"/>
</dbReference>
<evidence type="ECO:0000313" key="10">
    <source>
        <dbReference type="Proteomes" id="UP000199595"/>
    </source>
</evidence>
<feature type="coiled-coil region" evidence="8">
    <location>
        <begin position="454"/>
        <end position="519"/>
    </location>
</feature>
<proteinExistence type="inferred from homology"/>
<evidence type="ECO:0000313" key="9">
    <source>
        <dbReference type="EMBL" id="SDX43606.1"/>
    </source>
</evidence>
<dbReference type="OrthoDB" id="9771205at2"/>
<dbReference type="STRING" id="762486.SAMN05444411_105177"/>
<dbReference type="EMBL" id="FNNJ01000005">
    <property type="protein sequence ID" value="SDX43606.1"/>
    <property type="molecule type" value="Genomic_DNA"/>
</dbReference>
<accession>A0A1H3BNT6</accession>